<feature type="region of interest" description="Disordered" evidence="1">
    <location>
        <begin position="270"/>
        <end position="295"/>
    </location>
</feature>
<dbReference type="RefSeq" id="WP_008062398.1">
    <property type="nucleotide sequence ID" value="NZ_AFHG01000052.1"/>
</dbReference>
<accession>F5REB5</accession>
<comment type="caution">
    <text evidence="2">The sequence shown here is derived from an EMBL/GenBank/DDBJ whole genome shotgun (WGS) entry which is preliminary data.</text>
</comment>
<dbReference type="OrthoDB" id="5296586at2"/>
<gene>
    <name evidence="2" type="ORF">METUNv1_02633</name>
</gene>
<dbReference type="Gene3D" id="3.40.50.300">
    <property type="entry name" value="P-loop containing nucleotide triphosphate hydrolases"/>
    <property type="match status" value="1"/>
</dbReference>
<dbReference type="AlphaFoldDB" id="F5REB5"/>
<feature type="compositionally biased region" description="Basic and acidic residues" evidence="1">
    <location>
        <begin position="276"/>
        <end position="286"/>
    </location>
</feature>
<dbReference type="SUPFAM" id="SSF52540">
    <property type="entry name" value="P-loop containing nucleoside triphosphate hydrolases"/>
    <property type="match status" value="1"/>
</dbReference>
<evidence type="ECO:0000313" key="3">
    <source>
        <dbReference type="Proteomes" id="UP000005019"/>
    </source>
</evidence>
<evidence type="ECO:0000313" key="2">
    <source>
        <dbReference type="EMBL" id="EGK71246.1"/>
    </source>
</evidence>
<reference evidence="2 3" key="1">
    <citation type="journal article" date="2011" name="J. Bacteriol.">
        <title>Genome sequence of Methyloversatilis universalis FAM5T, a methylotrophic representative of the order Rhodocyclales.</title>
        <authorList>
            <person name="Kittichotirat W."/>
            <person name="Good N.M."/>
            <person name="Hall R."/>
            <person name="Bringel F."/>
            <person name="Lajus A."/>
            <person name="Medigue C."/>
            <person name="Smalley N.E."/>
            <person name="Beck D."/>
            <person name="Bumgarner R."/>
            <person name="Vuilleumier S."/>
            <person name="Kalyuzhnaya M.G."/>
        </authorList>
    </citation>
    <scope>NUCLEOTIDE SEQUENCE [LARGE SCALE GENOMIC DNA]</scope>
    <source>
        <strain evidence="3">ATCC BAA-1314 / JCM 13912 / FAM5</strain>
    </source>
</reference>
<sequence>MADLMHDQAAGLRALFRRFPCQRVAFAGAVPAAGSTSLAVATAIEAARSGLRVTLIDEHQGAGSATARLGLTSRIDLLQVLNRDAPLSAVRIASQHGVVVVPAARLAAASRQLNRLQTEALDDALIELTRDTELLVIDCAVEDGQLSALARRADRLAVVTAASGASITAAYALIKRHLAGATPVGAGRAIPVHVGVSRARSVADARQAFASLNGVVSEHLGSALHWLGCLPAGYQRPVFSVAGEDALKTGRDLAEKLFVTREADKTGMLSALNEPLADHRSDRGGRAGELPARVA</sequence>
<evidence type="ECO:0008006" key="4">
    <source>
        <dbReference type="Google" id="ProtNLM"/>
    </source>
</evidence>
<dbReference type="EMBL" id="AFHG01000052">
    <property type="protein sequence ID" value="EGK71246.1"/>
    <property type="molecule type" value="Genomic_DNA"/>
</dbReference>
<dbReference type="InterPro" id="IPR027417">
    <property type="entry name" value="P-loop_NTPase"/>
</dbReference>
<organism evidence="2 3">
    <name type="scientific">Methyloversatilis universalis (strain ATCC BAA-1314 / DSM 25237 / JCM 13912 / CCUG 52030 / FAM5)</name>
    <dbReference type="NCBI Taxonomy" id="1000565"/>
    <lineage>
        <taxon>Bacteria</taxon>
        <taxon>Pseudomonadati</taxon>
        <taxon>Pseudomonadota</taxon>
        <taxon>Betaproteobacteria</taxon>
        <taxon>Nitrosomonadales</taxon>
        <taxon>Sterolibacteriaceae</taxon>
        <taxon>Methyloversatilis</taxon>
    </lineage>
</organism>
<dbReference type="Proteomes" id="UP000005019">
    <property type="component" value="Unassembled WGS sequence"/>
</dbReference>
<evidence type="ECO:0000256" key="1">
    <source>
        <dbReference type="SAM" id="MobiDB-lite"/>
    </source>
</evidence>
<protein>
    <recommendedName>
        <fullName evidence="4">Flagellar biosynthesis protein FlhG</fullName>
    </recommendedName>
</protein>
<name>F5REB5_METUF</name>
<dbReference type="STRING" id="1000565.METUNv1_02633"/>
<proteinExistence type="predicted"/>
<dbReference type="eggNOG" id="COG0455">
    <property type="taxonomic scope" value="Bacteria"/>
</dbReference>
<keyword evidence="3" id="KW-1185">Reference proteome</keyword>